<dbReference type="EMBL" id="CP035494">
    <property type="protein sequence ID" value="QAY60099.1"/>
    <property type="molecule type" value="Genomic_DNA"/>
</dbReference>
<dbReference type="OrthoDB" id="3259283at2"/>
<evidence type="ECO:0000313" key="3">
    <source>
        <dbReference type="EMBL" id="QAY60099.1"/>
    </source>
</evidence>
<protein>
    <submittedName>
        <fullName evidence="3">DUF4237 domain-containing protein</fullName>
    </submittedName>
</protein>
<dbReference type="Pfam" id="PF14021">
    <property type="entry name" value="TNT"/>
    <property type="match status" value="1"/>
</dbReference>
<evidence type="ECO:0000256" key="1">
    <source>
        <dbReference type="SAM" id="MobiDB-lite"/>
    </source>
</evidence>
<proteinExistence type="predicted"/>
<evidence type="ECO:0000313" key="4">
    <source>
        <dbReference type="Proteomes" id="UP000293995"/>
    </source>
</evidence>
<sequence length="206" mass="22278">MHTRDPSGNGWTRAADDPVTPKDLGYGQPMHDHGTSDPYPDANQMDPDTGNLRADPGAPYGRFDDGTPLSKQDYDDRYVFGNGHDNYPPNAGAVRGSRVHYDDWDAFQRDYGTEMDRIGHPGGSYIGVKEDGVSPSFEQRSLPTSSLQKEFHNYQTGGSLPGGWKVEASEIAPGFGHQGGGIQLRVLDASGNPVNVATLLKMGLLS</sequence>
<dbReference type="Proteomes" id="UP000293995">
    <property type="component" value="Chromosome"/>
</dbReference>
<evidence type="ECO:0000259" key="2">
    <source>
        <dbReference type="Pfam" id="PF14021"/>
    </source>
</evidence>
<name>A0A4P6EG19_9MICO</name>
<dbReference type="KEGG" id="mprt:ET475_08920"/>
<reference evidence="3 4" key="1">
    <citation type="submission" date="2019-01" db="EMBL/GenBank/DDBJ databases">
        <title>Genome sequencing of strain DFW100M-13.</title>
        <authorList>
            <person name="Heo J."/>
            <person name="Kim S.-J."/>
            <person name="Kim J.-S."/>
            <person name="Hong S.-B."/>
            <person name="Kwon S.-W."/>
        </authorList>
    </citation>
    <scope>NUCLEOTIDE SEQUENCE [LARGE SCALE GENOMIC DNA]</scope>
    <source>
        <strain evidence="3 4">DFW100M-13</strain>
    </source>
</reference>
<feature type="domain" description="TNT" evidence="2">
    <location>
        <begin position="111"/>
        <end position="205"/>
    </location>
</feature>
<keyword evidence="4" id="KW-1185">Reference proteome</keyword>
<accession>A0A4P6EG19</accession>
<dbReference type="RefSeq" id="WP_129388810.1">
    <property type="nucleotide sequence ID" value="NZ_CP035494.1"/>
</dbReference>
<dbReference type="InterPro" id="IPR025331">
    <property type="entry name" value="TNT"/>
</dbReference>
<dbReference type="GO" id="GO:0050135">
    <property type="term" value="F:NADP+ nucleosidase activity"/>
    <property type="evidence" value="ECO:0007669"/>
    <property type="project" value="InterPro"/>
</dbReference>
<organism evidence="3 4">
    <name type="scientific">Microbacterium protaetiae</name>
    <dbReference type="NCBI Taxonomy" id="2509458"/>
    <lineage>
        <taxon>Bacteria</taxon>
        <taxon>Bacillati</taxon>
        <taxon>Actinomycetota</taxon>
        <taxon>Actinomycetes</taxon>
        <taxon>Micrococcales</taxon>
        <taxon>Microbacteriaceae</taxon>
        <taxon>Microbacterium</taxon>
    </lineage>
</organism>
<feature type="region of interest" description="Disordered" evidence="1">
    <location>
        <begin position="1"/>
        <end position="69"/>
    </location>
</feature>
<gene>
    <name evidence="3" type="ORF">ET475_08920</name>
</gene>
<dbReference type="AlphaFoldDB" id="A0A4P6EG19"/>